<evidence type="ECO:0000259" key="3">
    <source>
        <dbReference type="Pfam" id="PF01425"/>
    </source>
</evidence>
<dbReference type="InterPro" id="IPR006311">
    <property type="entry name" value="TAT_signal"/>
</dbReference>
<evidence type="ECO:0000256" key="1">
    <source>
        <dbReference type="ARBA" id="ARBA00009199"/>
    </source>
</evidence>
<organism evidence="5 6">
    <name type="scientific">Mumia zhuanghuii</name>
    <dbReference type="NCBI Taxonomy" id="2585211"/>
    <lineage>
        <taxon>Bacteria</taxon>
        <taxon>Bacillati</taxon>
        <taxon>Actinomycetota</taxon>
        <taxon>Actinomycetes</taxon>
        <taxon>Propionibacteriales</taxon>
        <taxon>Nocardioidaceae</taxon>
        <taxon>Mumia</taxon>
    </lineage>
</organism>
<sequence>MNCCCRSVISRSTTWRPAQPDASVTASSPFFLDRSTHLSITSPPSPSSAESAGFSRRSLLGRSAVVAGGVAVATVAGAAAPAQARPAASVRDRLLDGLPHHSDIPRRKRVADYEIAEMIVLLRARRLTSTEITKAYLARIDALNGPFETYGDNGGYNAFVRVDRKGALAQAAEADKLLRTARRPDDLPLLLGIPFGIKDSVGVAGLEAKNGTHAYTGNVAHKDSTVVAKLRAAGAVILGHTIASAFSGSISGTFSGNAWNKDYIPGGSSQGSGVAPVARLAAAAIGEETGGSIIMPAAANGASGIKPSLGASSTAGVMPLSPGYDVLGPIARSVRDAAIIFSVMVGPDGENDPLTLAAPIPFPEIPTAPRRGRRPLAGTTIGIPQTDWMSQGGTGVAPASTYDADYLAAFERFTSQLRSLGAKVVEFDGLDVTKPENDPYFRTSERLPLPDGTVVSPASAVLSPNRYEIRYWEAVKQFAAAYPDNEAALRRQFGDFDTATANAGKIPASVRDEGERRRRILQANYQRALDDAGVDFMLVLPIGAQIGPRFGGTQLRNYRTFYQLPNALAWPMVTFPIGYDSTLGLPVNAAFWGPRFSEPEIIQAALDFQSVFPEYHGKAPADPDLGAPMARRSVPQVESVPPELSNDPLVAEEAWS</sequence>
<comment type="caution">
    <text evidence="5">The sequence shown here is derived from an EMBL/GenBank/DDBJ whole genome shotgun (WGS) entry which is preliminary data.</text>
</comment>
<dbReference type="EMBL" id="VDFR01000030">
    <property type="protein sequence ID" value="TNC49054.1"/>
    <property type="molecule type" value="Genomic_DNA"/>
</dbReference>
<dbReference type="Gene3D" id="3.90.1300.10">
    <property type="entry name" value="Amidase signature (AS) domain"/>
    <property type="match status" value="1"/>
</dbReference>
<dbReference type="Pfam" id="PF01425">
    <property type="entry name" value="Amidase"/>
    <property type="match status" value="1"/>
</dbReference>
<dbReference type="PROSITE" id="PS51318">
    <property type="entry name" value="TAT"/>
    <property type="match status" value="1"/>
</dbReference>
<dbReference type="GO" id="GO:0003824">
    <property type="term" value="F:catalytic activity"/>
    <property type="evidence" value="ECO:0007669"/>
    <property type="project" value="InterPro"/>
</dbReference>
<dbReference type="Proteomes" id="UP000306740">
    <property type="component" value="Unassembled WGS sequence"/>
</dbReference>
<gene>
    <name evidence="5" type="ORF">FHE65_06235</name>
    <name evidence="4" type="ORF">FHE65_06280</name>
</gene>
<dbReference type="InterPro" id="IPR036928">
    <property type="entry name" value="AS_sf"/>
</dbReference>
<evidence type="ECO:0000256" key="2">
    <source>
        <dbReference type="SAM" id="MobiDB-lite"/>
    </source>
</evidence>
<name>A0A5C4MY93_9ACTN</name>
<dbReference type="PANTHER" id="PTHR11895">
    <property type="entry name" value="TRANSAMIDASE"/>
    <property type="match status" value="1"/>
</dbReference>
<dbReference type="PANTHER" id="PTHR11895:SF7">
    <property type="entry name" value="GLUTAMYL-TRNA(GLN) AMIDOTRANSFERASE SUBUNIT A, MITOCHONDRIAL"/>
    <property type="match status" value="1"/>
</dbReference>
<feature type="region of interest" description="Disordered" evidence="2">
    <location>
        <begin position="619"/>
        <end position="656"/>
    </location>
</feature>
<dbReference type="InterPro" id="IPR000120">
    <property type="entry name" value="Amidase"/>
</dbReference>
<feature type="domain" description="Amidase" evidence="3">
    <location>
        <begin position="132"/>
        <end position="601"/>
    </location>
</feature>
<reference evidence="5 6" key="1">
    <citation type="submission" date="2019-05" db="EMBL/GenBank/DDBJ databases">
        <title>Mumia sp. nov., isolated from the intestinal contents of plateau pika (Ochotona curzoniae) in the Qinghai-Tibet plateau of China.</title>
        <authorList>
            <person name="Tian Z."/>
        </authorList>
    </citation>
    <scope>NUCLEOTIDE SEQUENCE [LARGE SCALE GENOMIC DNA]</scope>
    <source>
        <strain evidence="6">527</strain>
        <strain evidence="5">Z527</strain>
    </source>
</reference>
<accession>A0A5C4MY93</accession>
<dbReference type="SUPFAM" id="SSF75304">
    <property type="entry name" value="Amidase signature (AS) enzymes"/>
    <property type="match status" value="1"/>
</dbReference>
<dbReference type="OrthoDB" id="182039at2"/>
<dbReference type="AlphaFoldDB" id="A0A5C4MY93"/>
<evidence type="ECO:0000313" key="4">
    <source>
        <dbReference type="EMBL" id="TNC49054.1"/>
    </source>
</evidence>
<dbReference type="EMBL" id="VDFR01000029">
    <property type="protein sequence ID" value="TNC49062.1"/>
    <property type="molecule type" value="Genomic_DNA"/>
</dbReference>
<evidence type="ECO:0000313" key="5">
    <source>
        <dbReference type="EMBL" id="TNC49062.1"/>
    </source>
</evidence>
<dbReference type="InterPro" id="IPR023631">
    <property type="entry name" value="Amidase_dom"/>
</dbReference>
<proteinExistence type="inferred from homology"/>
<protein>
    <submittedName>
        <fullName evidence="5">Amidase</fullName>
    </submittedName>
</protein>
<evidence type="ECO:0000313" key="6">
    <source>
        <dbReference type="Proteomes" id="UP000306740"/>
    </source>
</evidence>
<comment type="similarity">
    <text evidence="1">Belongs to the amidase family.</text>
</comment>